<accession>Q12VM2</accession>
<dbReference type="KEGG" id="mbu:Mbur_1600"/>
<evidence type="ECO:0000313" key="3">
    <source>
        <dbReference type="Proteomes" id="UP000001979"/>
    </source>
</evidence>
<evidence type="ECO:0000259" key="1">
    <source>
        <dbReference type="Pfam" id="PF08241"/>
    </source>
</evidence>
<dbReference type="SUPFAM" id="SSF53335">
    <property type="entry name" value="S-adenosyl-L-methionine-dependent methyltransferases"/>
    <property type="match status" value="1"/>
</dbReference>
<evidence type="ECO:0000313" key="2">
    <source>
        <dbReference type="EMBL" id="ABE52504.1"/>
    </source>
</evidence>
<dbReference type="STRING" id="259564.Mbur_1600"/>
<dbReference type="HOGENOM" id="CLU_972273_0_0_2"/>
<dbReference type="EMBL" id="CP000300">
    <property type="protein sequence ID" value="ABE52504.1"/>
    <property type="molecule type" value="Genomic_DNA"/>
</dbReference>
<keyword evidence="2" id="KW-0489">Methyltransferase</keyword>
<dbReference type="Pfam" id="PF08241">
    <property type="entry name" value="Methyltransf_11"/>
    <property type="match status" value="1"/>
</dbReference>
<sequence>MNDGIELLDIDLLEEKNILKEIDHWLKVFNWINGWHYDLDIIWIVKQLESNGILPGATILDTGAGYGMTQFILASRGYNVISMDFTKRNLPEKAKGIFDIEIIKNDLGSYTSEYMEYMTYGKSSNGLINTLKSVPKALLHPIKIIKFIKKMEQKISSYFINYTEKKQDHTKFGKIEFIRGTFNDIPLDDGTIDALISISAFEHNIYEDMPSSVNEFNRILKDKGVMFVTTSAAKNKDWYQESSKGWNFTKKTLSDWFNITDKNISFDYDTEHDRIRNSKMLSNRLEDYYKDKSNLTIPNGDLKNIEYIPVGIRKYKYYENDKQ</sequence>
<keyword evidence="2" id="KW-0808">Transferase</keyword>
<dbReference type="GO" id="GO:0008757">
    <property type="term" value="F:S-adenosylmethionine-dependent methyltransferase activity"/>
    <property type="evidence" value="ECO:0007669"/>
    <property type="project" value="InterPro"/>
</dbReference>
<dbReference type="AlphaFoldDB" id="Q12VM2"/>
<dbReference type="GO" id="GO:0032259">
    <property type="term" value="P:methylation"/>
    <property type="evidence" value="ECO:0007669"/>
    <property type="project" value="UniProtKB-KW"/>
</dbReference>
<dbReference type="InterPro" id="IPR013216">
    <property type="entry name" value="Methyltransf_11"/>
</dbReference>
<keyword evidence="3" id="KW-1185">Reference proteome</keyword>
<name>Q12VM2_METBU</name>
<dbReference type="Proteomes" id="UP000001979">
    <property type="component" value="Chromosome"/>
</dbReference>
<dbReference type="InterPro" id="IPR029063">
    <property type="entry name" value="SAM-dependent_MTases_sf"/>
</dbReference>
<reference evidence="3" key="1">
    <citation type="journal article" date="2009" name="ISME J.">
        <title>The genome sequence of the psychrophilic archaeon, Methanococcoides burtonii: the role of genome evolution in cold adaptation.</title>
        <authorList>
            <person name="Allen M.A."/>
            <person name="Lauro F.M."/>
            <person name="Williams T.J."/>
            <person name="Burg D."/>
            <person name="Siddiqui K.S."/>
            <person name="De Francisci D."/>
            <person name="Chong K.W."/>
            <person name="Pilak O."/>
            <person name="Chew H.H."/>
            <person name="De Maere M.Z."/>
            <person name="Ting L."/>
            <person name="Katrib M."/>
            <person name="Ng C."/>
            <person name="Sowers K.R."/>
            <person name="Galperin M.Y."/>
            <person name="Anderson I.J."/>
            <person name="Ivanova N."/>
            <person name="Dalin E."/>
            <person name="Martinez M."/>
            <person name="Lapidus A."/>
            <person name="Hauser L."/>
            <person name="Land M."/>
            <person name="Thomas T."/>
            <person name="Cavicchioli R."/>
        </authorList>
    </citation>
    <scope>NUCLEOTIDE SEQUENCE [LARGE SCALE GENOMIC DNA]</scope>
    <source>
        <strain evidence="3">DSM 6242 / NBRC 107633 / OCM 468 / ACE-M</strain>
    </source>
</reference>
<organism evidence="2 3">
    <name type="scientific">Methanococcoides burtonii (strain DSM 6242 / NBRC 107633 / OCM 468 / ACE-M)</name>
    <dbReference type="NCBI Taxonomy" id="259564"/>
    <lineage>
        <taxon>Archaea</taxon>
        <taxon>Methanobacteriati</taxon>
        <taxon>Methanobacteriota</taxon>
        <taxon>Stenosarchaea group</taxon>
        <taxon>Methanomicrobia</taxon>
        <taxon>Methanosarcinales</taxon>
        <taxon>Methanosarcinaceae</taxon>
        <taxon>Methanococcoides</taxon>
    </lineage>
</organism>
<gene>
    <name evidence="2" type="ordered locus">Mbur_1600</name>
</gene>
<proteinExistence type="predicted"/>
<protein>
    <submittedName>
        <fullName evidence="2">Methyltransferase</fullName>
    </submittedName>
</protein>
<dbReference type="Gene3D" id="3.40.50.150">
    <property type="entry name" value="Vaccinia Virus protein VP39"/>
    <property type="match status" value="2"/>
</dbReference>
<feature type="domain" description="Methyltransferase type 11" evidence="1">
    <location>
        <begin position="155"/>
        <end position="227"/>
    </location>
</feature>